<feature type="region of interest" description="Disordered" evidence="1">
    <location>
        <begin position="1"/>
        <end position="31"/>
    </location>
</feature>
<evidence type="ECO:0000313" key="2">
    <source>
        <dbReference type="EMBL" id="GMG20428.1"/>
    </source>
</evidence>
<evidence type="ECO:0000256" key="1">
    <source>
        <dbReference type="SAM" id="MobiDB-lite"/>
    </source>
</evidence>
<keyword evidence="3" id="KW-1185">Reference proteome</keyword>
<accession>A0A9W6YUK3</accession>
<dbReference type="AlphaFoldDB" id="A0A9W6YUK3"/>
<sequence length="116" mass="12982">MSAPSTPETSGSNMPTPTAPPPPENTTITLDDAKGTFSSWTQTLKYKTGLGITPEEKKQYEAEQKISQCRKCEEYVNFNMHYSPTVVFMLQQIENLGEEIPRGTIPNQRPKTKTTN</sequence>
<organism evidence="2 3">
    <name type="scientific">Ambrosiozyma monospora</name>
    <name type="common">Yeast</name>
    <name type="synonym">Endomycopsis monosporus</name>
    <dbReference type="NCBI Taxonomy" id="43982"/>
    <lineage>
        <taxon>Eukaryota</taxon>
        <taxon>Fungi</taxon>
        <taxon>Dikarya</taxon>
        <taxon>Ascomycota</taxon>
        <taxon>Saccharomycotina</taxon>
        <taxon>Pichiomycetes</taxon>
        <taxon>Pichiales</taxon>
        <taxon>Pichiaceae</taxon>
        <taxon>Ambrosiozyma</taxon>
    </lineage>
</organism>
<protein>
    <submittedName>
        <fullName evidence="2">Unnamed protein product</fullName>
    </submittedName>
</protein>
<evidence type="ECO:0000313" key="3">
    <source>
        <dbReference type="Proteomes" id="UP001165063"/>
    </source>
</evidence>
<dbReference type="Proteomes" id="UP001165063">
    <property type="component" value="Unassembled WGS sequence"/>
</dbReference>
<proteinExistence type="predicted"/>
<gene>
    <name evidence="2" type="ORF">Amon01_000122800</name>
</gene>
<name>A0A9W6YUK3_AMBMO</name>
<feature type="compositionally biased region" description="Polar residues" evidence="1">
    <location>
        <begin position="1"/>
        <end position="14"/>
    </location>
</feature>
<reference evidence="2" key="1">
    <citation type="submission" date="2023-04" db="EMBL/GenBank/DDBJ databases">
        <title>Ambrosiozyma monospora NBRC 1965.</title>
        <authorList>
            <person name="Ichikawa N."/>
            <person name="Sato H."/>
            <person name="Tonouchi N."/>
        </authorList>
    </citation>
    <scope>NUCLEOTIDE SEQUENCE</scope>
    <source>
        <strain evidence="2">NBRC 1965</strain>
    </source>
</reference>
<comment type="caution">
    <text evidence="2">The sequence shown here is derived from an EMBL/GenBank/DDBJ whole genome shotgun (WGS) entry which is preliminary data.</text>
</comment>
<dbReference type="EMBL" id="BSXU01000367">
    <property type="protein sequence ID" value="GMG20428.1"/>
    <property type="molecule type" value="Genomic_DNA"/>
</dbReference>